<dbReference type="Proteomes" id="UP001215598">
    <property type="component" value="Unassembled WGS sequence"/>
</dbReference>
<reference evidence="2" key="1">
    <citation type="submission" date="2023-03" db="EMBL/GenBank/DDBJ databases">
        <title>Massive genome expansion in bonnet fungi (Mycena s.s.) driven by repeated elements and novel gene families across ecological guilds.</title>
        <authorList>
            <consortium name="Lawrence Berkeley National Laboratory"/>
            <person name="Harder C.B."/>
            <person name="Miyauchi S."/>
            <person name="Viragh M."/>
            <person name="Kuo A."/>
            <person name="Thoen E."/>
            <person name="Andreopoulos B."/>
            <person name="Lu D."/>
            <person name="Skrede I."/>
            <person name="Drula E."/>
            <person name="Henrissat B."/>
            <person name="Morin E."/>
            <person name="Kohler A."/>
            <person name="Barry K."/>
            <person name="LaButti K."/>
            <person name="Morin E."/>
            <person name="Salamov A."/>
            <person name="Lipzen A."/>
            <person name="Mereny Z."/>
            <person name="Hegedus B."/>
            <person name="Baldrian P."/>
            <person name="Stursova M."/>
            <person name="Weitz H."/>
            <person name="Taylor A."/>
            <person name="Grigoriev I.V."/>
            <person name="Nagy L.G."/>
            <person name="Martin F."/>
            <person name="Kauserud H."/>
        </authorList>
    </citation>
    <scope>NUCLEOTIDE SEQUENCE</scope>
    <source>
        <strain evidence="2">CBHHK182m</strain>
    </source>
</reference>
<accession>A0AAD7HN88</accession>
<feature type="region of interest" description="Disordered" evidence="1">
    <location>
        <begin position="108"/>
        <end position="128"/>
    </location>
</feature>
<feature type="region of interest" description="Disordered" evidence="1">
    <location>
        <begin position="165"/>
        <end position="261"/>
    </location>
</feature>
<organism evidence="2 3">
    <name type="scientific">Mycena metata</name>
    <dbReference type="NCBI Taxonomy" id="1033252"/>
    <lineage>
        <taxon>Eukaryota</taxon>
        <taxon>Fungi</taxon>
        <taxon>Dikarya</taxon>
        <taxon>Basidiomycota</taxon>
        <taxon>Agaricomycotina</taxon>
        <taxon>Agaricomycetes</taxon>
        <taxon>Agaricomycetidae</taxon>
        <taxon>Agaricales</taxon>
        <taxon>Marasmiineae</taxon>
        <taxon>Mycenaceae</taxon>
        <taxon>Mycena</taxon>
    </lineage>
</organism>
<gene>
    <name evidence="2" type="ORF">B0H16DRAFT_1698775</name>
</gene>
<name>A0AAD7HN88_9AGAR</name>
<feature type="compositionally biased region" description="Polar residues" evidence="1">
    <location>
        <begin position="1"/>
        <end position="13"/>
    </location>
</feature>
<comment type="caution">
    <text evidence="2">The sequence shown here is derived from an EMBL/GenBank/DDBJ whole genome shotgun (WGS) entry which is preliminary data.</text>
</comment>
<dbReference type="EMBL" id="JARKIB010000205">
    <property type="protein sequence ID" value="KAJ7724096.1"/>
    <property type="molecule type" value="Genomic_DNA"/>
</dbReference>
<evidence type="ECO:0000256" key="1">
    <source>
        <dbReference type="SAM" id="MobiDB-lite"/>
    </source>
</evidence>
<feature type="compositionally biased region" description="Basic and acidic residues" evidence="1">
    <location>
        <begin position="177"/>
        <end position="229"/>
    </location>
</feature>
<proteinExistence type="predicted"/>
<evidence type="ECO:0000313" key="2">
    <source>
        <dbReference type="EMBL" id="KAJ7724096.1"/>
    </source>
</evidence>
<evidence type="ECO:0000313" key="3">
    <source>
        <dbReference type="Proteomes" id="UP001215598"/>
    </source>
</evidence>
<sequence>MLTEFSQLHSNPFNPRPALPFSRRPECFKPSRPKFSTPQKVLHSIPSHVAILANEELHRLYSKGVCGRHGVWVWVGEGEEGEGAASIRRVCAGPPSARPLDAHDDRTAATTAHTHTESALRAGASARKRHLVQVQSTRRGCVVRRCTVRARMYVWARRLDRHDERAVPTSRRVHATRRGEAERGGCDGNGEGKGRGGKGQGRERERGGEDGDGRMGGERGEGVGGETRECAVASLRRTPRKLDSTHTTNAQQRHPHAHGVRAETGCERAQTAPGTVPAAVDSARLLVPILARPAQTRSARTNISVGARGESAHTTNARQRHLHAHGVRAERGLPGARGCTRVRLRRCTRRRLEAHGVPAHTRQQYLAAGAGALCGGAHEGGADVLEYREWGKGQGEGRRMGEDTGRSAQRTRATWGKHTAGDSAGGGSARCSGGGIDGIRTWDSTRMEPWAVGR</sequence>
<feature type="compositionally biased region" description="Basic and acidic residues" evidence="1">
    <location>
        <begin position="393"/>
        <end position="405"/>
    </location>
</feature>
<keyword evidence="3" id="KW-1185">Reference proteome</keyword>
<dbReference type="AlphaFoldDB" id="A0AAD7HN88"/>
<feature type="region of interest" description="Disordered" evidence="1">
    <location>
        <begin position="1"/>
        <end position="25"/>
    </location>
</feature>
<feature type="compositionally biased region" description="Gly residues" evidence="1">
    <location>
        <begin position="423"/>
        <end position="437"/>
    </location>
</feature>
<feature type="region of interest" description="Disordered" evidence="1">
    <location>
        <begin position="393"/>
        <end position="454"/>
    </location>
</feature>
<protein>
    <submittedName>
        <fullName evidence="2">Uncharacterized protein</fullName>
    </submittedName>
</protein>